<dbReference type="Gramene" id="Psat01G0150700-T1">
    <property type="protein sequence ID" value="KAI5442461.1"/>
    <property type="gene ID" value="KIW84_011507"/>
</dbReference>
<dbReference type="Proteomes" id="UP001058974">
    <property type="component" value="Chromosome 1"/>
</dbReference>
<keyword evidence="2" id="KW-1185">Reference proteome</keyword>
<reference evidence="1 2" key="1">
    <citation type="journal article" date="2022" name="Nat. Genet.">
        <title>Improved pea reference genome and pan-genome highlight genomic features and evolutionary characteristics.</title>
        <authorList>
            <person name="Yang T."/>
            <person name="Liu R."/>
            <person name="Luo Y."/>
            <person name="Hu S."/>
            <person name="Wang D."/>
            <person name="Wang C."/>
            <person name="Pandey M.K."/>
            <person name="Ge S."/>
            <person name="Xu Q."/>
            <person name="Li N."/>
            <person name="Li G."/>
            <person name="Huang Y."/>
            <person name="Saxena R.K."/>
            <person name="Ji Y."/>
            <person name="Li M."/>
            <person name="Yan X."/>
            <person name="He Y."/>
            <person name="Liu Y."/>
            <person name="Wang X."/>
            <person name="Xiang C."/>
            <person name="Varshney R.K."/>
            <person name="Ding H."/>
            <person name="Gao S."/>
            <person name="Zong X."/>
        </authorList>
    </citation>
    <scope>NUCLEOTIDE SEQUENCE [LARGE SCALE GENOMIC DNA]</scope>
    <source>
        <strain evidence="1 2">cv. Zhongwan 6</strain>
    </source>
</reference>
<gene>
    <name evidence="1" type="ORF">KIW84_011507</name>
</gene>
<proteinExistence type="predicted"/>
<evidence type="ECO:0000313" key="2">
    <source>
        <dbReference type="Proteomes" id="UP001058974"/>
    </source>
</evidence>
<protein>
    <submittedName>
        <fullName evidence="1">Uncharacterized protein</fullName>
    </submittedName>
</protein>
<dbReference type="PANTHER" id="PTHR33067">
    <property type="entry name" value="RNA-DIRECTED DNA POLYMERASE-RELATED"/>
    <property type="match status" value="1"/>
</dbReference>
<feature type="non-terminal residue" evidence="1">
    <location>
        <position position="1"/>
    </location>
</feature>
<dbReference type="PANTHER" id="PTHR33067:SF9">
    <property type="entry name" value="RNA-DIRECTED DNA POLYMERASE"/>
    <property type="match status" value="1"/>
</dbReference>
<organism evidence="1 2">
    <name type="scientific">Pisum sativum</name>
    <name type="common">Garden pea</name>
    <name type="synonym">Lathyrus oleraceus</name>
    <dbReference type="NCBI Taxonomy" id="3888"/>
    <lineage>
        <taxon>Eukaryota</taxon>
        <taxon>Viridiplantae</taxon>
        <taxon>Streptophyta</taxon>
        <taxon>Embryophyta</taxon>
        <taxon>Tracheophyta</taxon>
        <taxon>Spermatophyta</taxon>
        <taxon>Magnoliopsida</taxon>
        <taxon>eudicotyledons</taxon>
        <taxon>Gunneridae</taxon>
        <taxon>Pentapetalae</taxon>
        <taxon>rosids</taxon>
        <taxon>fabids</taxon>
        <taxon>Fabales</taxon>
        <taxon>Fabaceae</taxon>
        <taxon>Papilionoideae</taxon>
        <taxon>50 kb inversion clade</taxon>
        <taxon>NPAAA clade</taxon>
        <taxon>Hologalegina</taxon>
        <taxon>IRL clade</taxon>
        <taxon>Fabeae</taxon>
        <taxon>Lathyrus</taxon>
    </lineage>
</organism>
<feature type="non-terminal residue" evidence="1">
    <location>
        <position position="122"/>
    </location>
</feature>
<sequence length="122" mass="13600">NIPLLDVSKQIPKYAKFLKDLCTNKRRIKGSERVNLGRNISAFIQPKPSSEKVTGEKNVSAITQLLPQKQKDPGTFTDPCTIGDNKFENCMLDLGEGINVMPTFIYNNLNLGPLQHTSLIVQ</sequence>
<comment type="caution">
    <text evidence="1">The sequence shown here is derived from an EMBL/GenBank/DDBJ whole genome shotgun (WGS) entry which is preliminary data.</text>
</comment>
<name>A0A9D5BF48_PEA</name>
<evidence type="ECO:0000313" key="1">
    <source>
        <dbReference type="EMBL" id="KAI5442461.1"/>
    </source>
</evidence>
<dbReference type="AlphaFoldDB" id="A0A9D5BF48"/>
<accession>A0A9D5BF48</accession>
<dbReference type="EMBL" id="JAMSHJ010000001">
    <property type="protein sequence ID" value="KAI5442461.1"/>
    <property type="molecule type" value="Genomic_DNA"/>
</dbReference>